<comment type="caution">
    <text evidence="2">The sequence shown here is derived from an EMBL/GenBank/DDBJ whole genome shotgun (WGS) entry which is preliminary data.</text>
</comment>
<dbReference type="InterPro" id="IPR014030">
    <property type="entry name" value="Ketoacyl_synth_N"/>
</dbReference>
<reference evidence="3" key="1">
    <citation type="journal article" date="2019" name="Int. J. Syst. Evol. Microbiol.">
        <title>The Global Catalogue of Microorganisms (GCM) 10K type strain sequencing project: providing services to taxonomists for standard genome sequencing and annotation.</title>
        <authorList>
            <consortium name="The Broad Institute Genomics Platform"/>
            <consortium name="The Broad Institute Genome Sequencing Center for Infectious Disease"/>
            <person name="Wu L."/>
            <person name="Ma J."/>
        </authorList>
    </citation>
    <scope>NUCLEOTIDE SEQUENCE [LARGE SCALE GENOMIC DNA]</scope>
    <source>
        <strain evidence="3">CCUG 64793</strain>
    </source>
</reference>
<gene>
    <name evidence="2" type="ORF">ACFQ3Q_09445</name>
</gene>
<organism evidence="2 3">
    <name type="scientific">Salegentibacter chungangensis</name>
    <dbReference type="NCBI Taxonomy" id="1335724"/>
    <lineage>
        <taxon>Bacteria</taxon>
        <taxon>Pseudomonadati</taxon>
        <taxon>Bacteroidota</taxon>
        <taxon>Flavobacteriia</taxon>
        <taxon>Flavobacteriales</taxon>
        <taxon>Flavobacteriaceae</taxon>
        <taxon>Salegentibacter</taxon>
    </lineage>
</organism>
<name>A0ABW3NQ73_9FLAO</name>
<dbReference type="InterPro" id="IPR016039">
    <property type="entry name" value="Thiolase-like"/>
</dbReference>
<dbReference type="RefSeq" id="WP_380745134.1">
    <property type="nucleotide sequence ID" value="NZ_JBHTLI010000001.1"/>
</dbReference>
<evidence type="ECO:0000259" key="1">
    <source>
        <dbReference type="Pfam" id="PF00109"/>
    </source>
</evidence>
<protein>
    <submittedName>
        <fullName evidence="2">Beta-ketoacyl synthase N-terminal-like domain-containing protein</fullName>
    </submittedName>
</protein>
<keyword evidence="3" id="KW-1185">Reference proteome</keyword>
<dbReference type="SUPFAM" id="SSF53901">
    <property type="entry name" value="Thiolase-like"/>
    <property type="match status" value="1"/>
</dbReference>
<evidence type="ECO:0000313" key="3">
    <source>
        <dbReference type="Proteomes" id="UP001597131"/>
    </source>
</evidence>
<feature type="domain" description="Beta-ketoacyl synthase-like N-terminal" evidence="1">
    <location>
        <begin position="45"/>
        <end position="209"/>
    </location>
</feature>
<dbReference type="Proteomes" id="UP001597131">
    <property type="component" value="Unassembled WGS sequence"/>
</dbReference>
<dbReference type="EMBL" id="JBHTLI010000001">
    <property type="protein sequence ID" value="MFD1095973.1"/>
    <property type="molecule type" value="Genomic_DNA"/>
</dbReference>
<dbReference type="Pfam" id="PF00109">
    <property type="entry name" value="ketoacyl-synt"/>
    <property type="match status" value="1"/>
</dbReference>
<evidence type="ECO:0000313" key="2">
    <source>
        <dbReference type="EMBL" id="MFD1095973.1"/>
    </source>
</evidence>
<proteinExistence type="predicted"/>
<sequence length="354" mass="39009">MKNKIYIHGMGNISAQPENAAFSGTVMEYRENIIPAIDVDYKQFIKPSMLRRMSKAVKMSLAAGQLALEDAGLERPEMIITGTGEGCKQDTEIFLERLLDQNEELLTPTSFIHSTHNTIGGQIALALKCTGYNMTYTQSSCSIESAFLDAKLQFLEDDGTGSILIGGVEEIAEKTSRFGLLDGQIKKERTSNLDLLNAGSEGSIVSEGAQFFAVSGKKQHSTYAVINDIQIHNSLAAEETESRIASFLKENNLAACDLDAVMLGRNGDAKFDHYYKDLQEGMFKDKVQLAFKHLSGEYNTASGYAINLVCKMLKSQTIPEVLKLNEAETDTLKHILIYNQYLGKNHVLILLSAV</sequence>
<dbReference type="Gene3D" id="3.40.47.10">
    <property type="match status" value="1"/>
</dbReference>
<accession>A0ABW3NQ73</accession>